<evidence type="ECO:0000259" key="2">
    <source>
        <dbReference type="Pfam" id="PF14214"/>
    </source>
</evidence>
<feature type="compositionally biased region" description="Polar residues" evidence="1">
    <location>
        <begin position="110"/>
        <end position="120"/>
    </location>
</feature>
<feature type="compositionally biased region" description="Acidic residues" evidence="1">
    <location>
        <begin position="96"/>
        <end position="109"/>
    </location>
</feature>
<dbReference type="AlphaFoldDB" id="A0A2G8K3T9"/>
<proteinExistence type="predicted"/>
<dbReference type="InterPro" id="IPR025476">
    <property type="entry name" value="Helitron_helicase-like"/>
</dbReference>
<dbReference type="OrthoDB" id="6141723at2759"/>
<sequence length="337" mass="39303">MTIPVKFKRKLSYKHSVQNENVRPNKVIDAANWLVANSQLYRDEGVTIHKTWNESLQQMDDDWQEFVEPAQEQSVTKENMDFPAQPTPSIQSKDEIDPDSDDDWTEPQNDDMQPTGTLDTMLTPEFDEQNQLAYCVAPDEGFRVFRTLRGSPPYWEKSKRELFAMIRQLGIPTWFLSFSAAETRWLHLLKILGRTVNNRHFTDEELLNMNWNDKSNLIKSDPVTCARHFDYMFRRFLNDFMDRSYHPIGEIIDHFYRVEFQQRGSPHIHMLVWVKDAPLYGNAAATDIVSFIDQYVTCNKPPDTVNQTVNLQSHSHAGKRDKVFAALGFLSHQCLEP</sequence>
<evidence type="ECO:0000313" key="4">
    <source>
        <dbReference type="Proteomes" id="UP000230750"/>
    </source>
</evidence>
<dbReference type="Proteomes" id="UP000230750">
    <property type="component" value="Unassembled WGS sequence"/>
</dbReference>
<gene>
    <name evidence="3" type="ORF">BSL78_20468</name>
</gene>
<feature type="region of interest" description="Disordered" evidence="1">
    <location>
        <begin position="68"/>
        <end position="121"/>
    </location>
</feature>
<dbReference type="STRING" id="307972.A0A2G8K3T9"/>
<name>A0A2G8K3T9_STIJA</name>
<feature type="domain" description="Helitron helicase-like" evidence="2">
    <location>
        <begin position="143"/>
        <end position="272"/>
    </location>
</feature>
<organism evidence="3 4">
    <name type="scientific">Stichopus japonicus</name>
    <name type="common">Sea cucumber</name>
    <dbReference type="NCBI Taxonomy" id="307972"/>
    <lineage>
        <taxon>Eukaryota</taxon>
        <taxon>Metazoa</taxon>
        <taxon>Echinodermata</taxon>
        <taxon>Eleutherozoa</taxon>
        <taxon>Echinozoa</taxon>
        <taxon>Holothuroidea</taxon>
        <taxon>Aspidochirotacea</taxon>
        <taxon>Aspidochirotida</taxon>
        <taxon>Stichopodidae</taxon>
        <taxon>Apostichopus</taxon>
    </lineage>
</organism>
<protein>
    <recommendedName>
        <fullName evidence="2">Helitron helicase-like domain-containing protein</fullName>
    </recommendedName>
</protein>
<evidence type="ECO:0000256" key="1">
    <source>
        <dbReference type="SAM" id="MobiDB-lite"/>
    </source>
</evidence>
<keyword evidence="4" id="KW-1185">Reference proteome</keyword>
<reference evidence="3 4" key="1">
    <citation type="journal article" date="2017" name="PLoS Biol.">
        <title>The sea cucumber genome provides insights into morphological evolution and visceral regeneration.</title>
        <authorList>
            <person name="Zhang X."/>
            <person name="Sun L."/>
            <person name="Yuan J."/>
            <person name="Sun Y."/>
            <person name="Gao Y."/>
            <person name="Zhang L."/>
            <person name="Li S."/>
            <person name="Dai H."/>
            <person name="Hamel J.F."/>
            <person name="Liu C."/>
            <person name="Yu Y."/>
            <person name="Liu S."/>
            <person name="Lin W."/>
            <person name="Guo K."/>
            <person name="Jin S."/>
            <person name="Xu P."/>
            <person name="Storey K.B."/>
            <person name="Huan P."/>
            <person name="Zhang T."/>
            <person name="Zhou Y."/>
            <person name="Zhang J."/>
            <person name="Lin C."/>
            <person name="Li X."/>
            <person name="Xing L."/>
            <person name="Huo D."/>
            <person name="Sun M."/>
            <person name="Wang L."/>
            <person name="Mercier A."/>
            <person name="Li F."/>
            <person name="Yang H."/>
            <person name="Xiang J."/>
        </authorList>
    </citation>
    <scope>NUCLEOTIDE SEQUENCE [LARGE SCALE GENOMIC DNA]</scope>
    <source>
        <strain evidence="3">Shaxun</strain>
        <tissue evidence="3">Muscle</tissue>
    </source>
</reference>
<accession>A0A2G8K3T9</accession>
<evidence type="ECO:0000313" key="3">
    <source>
        <dbReference type="EMBL" id="PIK42671.1"/>
    </source>
</evidence>
<comment type="caution">
    <text evidence="3">The sequence shown here is derived from an EMBL/GenBank/DDBJ whole genome shotgun (WGS) entry which is preliminary data.</text>
</comment>
<dbReference type="Pfam" id="PF14214">
    <property type="entry name" value="Helitron_like_N"/>
    <property type="match status" value="1"/>
</dbReference>
<dbReference type="EMBL" id="MRZV01000914">
    <property type="protein sequence ID" value="PIK42671.1"/>
    <property type="molecule type" value="Genomic_DNA"/>
</dbReference>